<evidence type="ECO:0000313" key="3">
    <source>
        <dbReference type="Proteomes" id="UP001499959"/>
    </source>
</evidence>
<keyword evidence="1" id="KW-0812">Transmembrane</keyword>
<dbReference type="RefSeq" id="WP_345304760.1">
    <property type="nucleotide sequence ID" value="NZ_BAABJE010000029.1"/>
</dbReference>
<name>A0ABP9CAB2_9GAMM</name>
<evidence type="ECO:0000313" key="2">
    <source>
        <dbReference type="EMBL" id="GAA4806231.1"/>
    </source>
</evidence>
<keyword evidence="1" id="KW-0472">Membrane</keyword>
<keyword evidence="3" id="KW-1185">Reference proteome</keyword>
<organism evidence="2 3">
    <name type="scientific">Lysobacter hankyongensis</name>
    <dbReference type="NCBI Taxonomy" id="1176535"/>
    <lineage>
        <taxon>Bacteria</taxon>
        <taxon>Pseudomonadati</taxon>
        <taxon>Pseudomonadota</taxon>
        <taxon>Gammaproteobacteria</taxon>
        <taxon>Lysobacterales</taxon>
        <taxon>Lysobacteraceae</taxon>
        <taxon>Lysobacter</taxon>
    </lineage>
</organism>
<proteinExistence type="predicted"/>
<reference evidence="3" key="1">
    <citation type="journal article" date="2019" name="Int. J. Syst. Evol. Microbiol.">
        <title>The Global Catalogue of Microorganisms (GCM) 10K type strain sequencing project: providing services to taxonomists for standard genome sequencing and annotation.</title>
        <authorList>
            <consortium name="The Broad Institute Genomics Platform"/>
            <consortium name="The Broad Institute Genome Sequencing Center for Infectious Disease"/>
            <person name="Wu L."/>
            <person name="Ma J."/>
        </authorList>
    </citation>
    <scope>NUCLEOTIDE SEQUENCE [LARGE SCALE GENOMIC DNA]</scope>
    <source>
        <strain evidence="3">JCM 18204</strain>
    </source>
</reference>
<dbReference type="Proteomes" id="UP001499959">
    <property type="component" value="Unassembled WGS sequence"/>
</dbReference>
<evidence type="ECO:0000256" key="1">
    <source>
        <dbReference type="SAM" id="Phobius"/>
    </source>
</evidence>
<accession>A0ABP9CAB2</accession>
<evidence type="ECO:0008006" key="4">
    <source>
        <dbReference type="Google" id="ProtNLM"/>
    </source>
</evidence>
<keyword evidence="1" id="KW-1133">Transmembrane helix</keyword>
<sequence length="84" mass="9372">MGHFSVWHWVIVLFLAGIPVAVVGLIVWLVVRASNRPVAPASPLPASNRPSVESRLQELNDLKDKTLITDAEYEQQRASILRDL</sequence>
<protein>
    <recommendedName>
        <fullName evidence="4">SHOCT domain-containing protein</fullName>
    </recommendedName>
</protein>
<gene>
    <name evidence="2" type="ORF">GCM10023307_36000</name>
</gene>
<dbReference type="EMBL" id="BAABJE010000029">
    <property type="protein sequence ID" value="GAA4806231.1"/>
    <property type="molecule type" value="Genomic_DNA"/>
</dbReference>
<comment type="caution">
    <text evidence="2">The sequence shown here is derived from an EMBL/GenBank/DDBJ whole genome shotgun (WGS) entry which is preliminary data.</text>
</comment>
<feature type="transmembrane region" description="Helical" evidence="1">
    <location>
        <begin position="6"/>
        <end position="31"/>
    </location>
</feature>